<sequence length="267" mass="30371">MLNRETIYNVIFGTDTPAGKRFDLALIWAILISVAALTLDSIQDVKDVYGTYLDHLEWFFTVAFTLEYMLRIYCSPNRRAYIFSFYGLIDLLSTLPSYLELFIPGGSYLLVIRLLRVFRIFRILKLIRYGQEANLLLRSLWMSRRKIAVFFSFVAILTTIFGCFMFVIEGPDNGFTSIPRSIYWAIVTITTVGYGDITPQTVLGQAIAAVTMLTGYSVIAIPTGIITAELANEMRRDRSTKVCTNCARSDHDKDADYCKYCSSPLEH</sequence>
<keyword evidence="3" id="KW-0633">Potassium transport</keyword>
<dbReference type="Gene3D" id="1.10.287.70">
    <property type="match status" value="1"/>
</dbReference>
<keyword evidence="11 14" id="KW-0407">Ion channel</keyword>
<dbReference type="EMBL" id="CACSII010000001">
    <property type="protein sequence ID" value="CAA0080925.1"/>
    <property type="molecule type" value="Genomic_DNA"/>
</dbReference>
<evidence type="ECO:0000256" key="2">
    <source>
        <dbReference type="ARBA" id="ARBA00022448"/>
    </source>
</evidence>
<keyword evidence="9" id="KW-0406">Ion transport</keyword>
<dbReference type="GO" id="GO:0008076">
    <property type="term" value="C:voltage-gated potassium channel complex"/>
    <property type="evidence" value="ECO:0007669"/>
    <property type="project" value="InterPro"/>
</dbReference>
<protein>
    <submittedName>
        <fullName evidence="14">Cyclic nucleotide-gated potassium channel</fullName>
    </submittedName>
</protein>
<evidence type="ECO:0000256" key="1">
    <source>
        <dbReference type="ARBA" id="ARBA00004141"/>
    </source>
</evidence>
<name>A0A5S9N458_9GAMM</name>
<evidence type="ECO:0000256" key="4">
    <source>
        <dbReference type="ARBA" id="ARBA00022692"/>
    </source>
</evidence>
<dbReference type="InterPro" id="IPR005821">
    <property type="entry name" value="Ion_trans_dom"/>
</dbReference>
<feature type="domain" description="Ion transport" evidence="13">
    <location>
        <begin position="21"/>
        <end position="235"/>
    </location>
</feature>
<evidence type="ECO:0000259" key="13">
    <source>
        <dbReference type="Pfam" id="PF00520"/>
    </source>
</evidence>
<keyword evidence="7" id="KW-0630">Potassium</keyword>
<keyword evidence="8 12" id="KW-1133">Transmembrane helix</keyword>
<evidence type="ECO:0000256" key="3">
    <source>
        <dbReference type="ARBA" id="ARBA00022538"/>
    </source>
</evidence>
<evidence type="ECO:0000256" key="5">
    <source>
        <dbReference type="ARBA" id="ARBA00022826"/>
    </source>
</evidence>
<dbReference type="SUPFAM" id="SSF81324">
    <property type="entry name" value="Voltage-gated potassium channels"/>
    <property type="match status" value="1"/>
</dbReference>
<dbReference type="PRINTS" id="PR00169">
    <property type="entry name" value="KCHANNEL"/>
</dbReference>
<dbReference type="AlphaFoldDB" id="A0A5S9N458"/>
<keyword evidence="5" id="KW-0631">Potassium channel</keyword>
<keyword evidence="2" id="KW-0813">Transport</keyword>
<evidence type="ECO:0000256" key="12">
    <source>
        <dbReference type="SAM" id="Phobius"/>
    </source>
</evidence>
<evidence type="ECO:0000256" key="8">
    <source>
        <dbReference type="ARBA" id="ARBA00022989"/>
    </source>
</evidence>
<gene>
    <name evidence="14" type="ORF">DPBNPPHM_00302</name>
</gene>
<reference evidence="14 15" key="1">
    <citation type="submission" date="2019-11" db="EMBL/GenBank/DDBJ databases">
        <authorList>
            <person name="Holert J."/>
        </authorList>
    </citation>
    <scope>NUCLEOTIDE SEQUENCE [LARGE SCALE GENOMIC DNA]</scope>
    <source>
        <strain evidence="14">BC5_2</strain>
    </source>
</reference>
<evidence type="ECO:0000256" key="11">
    <source>
        <dbReference type="ARBA" id="ARBA00023303"/>
    </source>
</evidence>
<proteinExistence type="predicted"/>
<dbReference type="GO" id="GO:0001508">
    <property type="term" value="P:action potential"/>
    <property type="evidence" value="ECO:0007669"/>
    <property type="project" value="TreeGrafter"/>
</dbReference>
<keyword evidence="4 12" id="KW-0812">Transmembrane</keyword>
<feature type="transmembrane region" description="Helical" evidence="12">
    <location>
        <begin position="206"/>
        <end position="231"/>
    </location>
</feature>
<evidence type="ECO:0000256" key="7">
    <source>
        <dbReference type="ARBA" id="ARBA00022958"/>
    </source>
</evidence>
<evidence type="ECO:0000256" key="10">
    <source>
        <dbReference type="ARBA" id="ARBA00023136"/>
    </source>
</evidence>
<dbReference type="PANTHER" id="PTHR11537:SF254">
    <property type="entry name" value="POTASSIUM VOLTAGE-GATED CHANNEL PROTEIN SHAB"/>
    <property type="match status" value="1"/>
</dbReference>
<evidence type="ECO:0000313" key="15">
    <source>
        <dbReference type="Proteomes" id="UP000434580"/>
    </source>
</evidence>
<dbReference type="PANTHER" id="PTHR11537">
    <property type="entry name" value="VOLTAGE-GATED POTASSIUM CHANNEL"/>
    <property type="match status" value="1"/>
</dbReference>
<dbReference type="InterPro" id="IPR027359">
    <property type="entry name" value="Volt_channel_dom_sf"/>
</dbReference>
<keyword evidence="10 12" id="KW-0472">Membrane</keyword>
<dbReference type="Gene3D" id="1.20.120.350">
    <property type="entry name" value="Voltage-gated potassium channels. Chain C"/>
    <property type="match status" value="1"/>
</dbReference>
<dbReference type="OrthoDB" id="9799090at2"/>
<evidence type="ECO:0000256" key="6">
    <source>
        <dbReference type="ARBA" id="ARBA00022882"/>
    </source>
</evidence>
<dbReference type="Pfam" id="PF00520">
    <property type="entry name" value="Ion_trans"/>
    <property type="match status" value="1"/>
</dbReference>
<dbReference type="InterPro" id="IPR028325">
    <property type="entry name" value="VG_K_chnl"/>
</dbReference>
<evidence type="ECO:0000313" key="14">
    <source>
        <dbReference type="EMBL" id="CAA0080925.1"/>
    </source>
</evidence>
<feature type="transmembrane region" description="Helical" evidence="12">
    <location>
        <begin position="21"/>
        <end position="38"/>
    </location>
</feature>
<comment type="subcellular location">
    <subcellularLocation>
        <location evidence="1">Membrane</location>
        <topology evidence="1">Multi-pass membrane protein</topology>
    </subcellularLocation>
</comment>
<feature type="transmembrane region" description="Helical" evidence="12">
    <location>
        <begin position="58"/>
        <end position="74"/>
    </location>
</feature>
<feature type="transmembrane region" description="Helical" evidence="12">
    <location>
        <begin position="147"/>
        <end position="168"/>
    </location>
</feature>
<dbReference type="Proteomes" id="UP000434580">
    <property type="component" value="Unassembled WGS sequence"/>
</dbReference>
<organism evidence="14 15">
    <name type="scientific">BD1-7 clade bacterium</name>
    <dbReference type="NCBI Taxonomy" id="2029982"/>
    <lineage>
        <taxon>Bacteria</taxon>
        <taxon>Pseudomonadati</taxon>
        <taxon>Pseudomonadota</taxon>
        <taxon>Gammaproteobacteria</taxon>
        <taxon>Cellvibrionales</taxon>
        <taxon>Spongiibacteraceae</taxon>
        <taxon>BD1-7 clade</taxon>
    </lineage>
</organism>
<accession>A0A5S9N458</accession>
<keyword evidence="6" id="KW-0851">Voltage-gated channel</keyword>
<evidence type="ECO:0000256" key="9">
    <source>
        <dbReference type="ARBA" id="ARBA00023065"/>
    </source>
</evidence>
<dbReference type="GO" id="GO:0005249">
    <property type="term" value="F:voltage-gated potassium channel activity"/>
    <property type="evidence" value="ECO:0007669"/>
    <property type="project" value="InterPro"/>
</dbReference>